<dbReference type="STRING" id="1122146.IV53_GL000993"/>
<evidence type="ECO:0000313" key="2">
    <source>
        <dbReference type="Proteomes" id="UP000051500"/>
    </source>
</evidence>
<organism evidence="1 2">
    <name type="scientific">Ligilactobacillus ceti DSM 22408</name>
    <dbReference type="NCBI Taxonomy" id="1122146"/>
    <lineage>
        <taxon>Bacteria</taxon>
        <taxon>Bacillati</taxon>
        <taxon>Bacillota</taxon>
        <taxon>Bacilli</taxon>
        <taxon>Lactobacillales</taxon>
        <taxon>Lactobacillaceae</taxon>
        <taxon>Ligilactobacillus</taxon>
    </lineage>
</organism>
<dbReference type="Proteomes" id="UP000051500">
    <property type="component" value="Unassembled WGS sequence"/>
</dbReference>
<protein>
    <submittedName>
        <fullName evidence="1">Uncharacterized protein</fullName>
    </submittedName>
</protein>
<comment type="caution">
    <text evidence="1">The sequence shown here is derived from an EMBL/GenBank/DDBJ whole genome shotgun (WGS) entry which is preliminary data.</text>
</comment>
<evidence type="ECO:0000313" key="1">
    <source>
        <dbReference type="EMBL" id="KRN89020.1"/>
    </source>
</evidence>
<sequence length="69" mass="7821">MNKTSFEKLPLVDQYIYNTDGTIYQVEEVISFAGYDSSKGFSVILVIKSVPQNEQVAQLYGLQIEELID</sequence>
<proteinExistence type="predicted"/>
<accession>A0A0R2KQ72</accession>
<dbReference type="AlphaFoldDB" id="A0A0R2KQ72"/>
<name>A0A0R2KQ72_9LACO</name>
<gene>
    <name evidence="1" type="ORF">IV53_GL000993</name>
</gene>
<dbReference type="EMBL" id="JQBZ01000025">
    <property type="protein sequence ID" value="KRN89020.1"/>
    <property type="molecule type" value="Genomic_DNA"/>
</dbReference>
<reference evidence="1 2" key="1">
    <citation type="journal article" date="2015" name="Genome Announc.">
        <title>Expanding the biotechnology potential of lactobacilli through comparative genomics of 213 strains and associated genera.</title>
        <authorList>
            <person name="Sun Z."/>
            <person name="Harris H.M."/>
            <person name="McCann A."/>
            <person name="Guo C."/>
            <person name="Argimon S."/>
            <person name="Zhang W."/>
            <person name="Yang X."/>
            <person name="Jeffery I.B."/>
            <person name="Cooney J.C."/>
            <person name="Kagawa T.F."/>
            <person name="Liu W."/>
            <person name="Song Y."/>
            <person name="Salvetti E."/>
            <person name="Wrobel A."/>
            <person name="Rasinkangas P."/>
            <person name="Parkhill J."/>
            <person name="Rea M.C."/>
            <person name="O'Sullivan O."/>
            <person name="Ritari J."/>
            <person name="Douillard F.P."/>
            <person name="Paul Ross R."/>
            <person name="Yang R."/>
            <person name="Briner A.E."/>
            <person name="Felis G.E."/>
            <person name="de Vos W.M."/>
            <person name="Barrangou R."/>
            <person name="Klaenhammer T.R."/>
            <person name="Caufield P.W."/>
            <person name="Cui Y."/>
            <person name="Zhang H."/>
            <person name="O'Toole P.W."/>
        </authorList>
    </citation>
    <scope>NUCLEOTIDE SEQUENCE [LARGE SCALE GENOMIC DNA]</scope>
    <source>
        <strain evidence="1 2">DSM 22408</strain>
    </source>
</reference>
<dbReference type="RefSeq" id="WP_338048136.1">
    <property type="nucleotide sequence ID" value="NZ_JQBZ01000025.1"/>
</dbReference>
<dbReference type="PATRIC" id="fig|1122146.4.peg.1028"/>
<keyword evidence="2" id="KW-1185">Reference proteome</keyword>
<dbReference type="eggNOG" id="ENOG5030A8S">
    <property type="taxonomic scope" value="Bacteria"/>
</dbReference>